<dbReference type="GO" id="GO:0016020">
    <property type="term" value="C:membrane"/>
    <property type="evidence" value="ECO:0007669"/>
    <property type="project" value="UniProtKB-SubCell"/>
</dbReference>
<proteinExistence type="predicted"/>
<evidence type="ECO:0000313" key="7">
    <source>
        <dbReference type="EMBL" id="ACR80036.1"/>
    </source>
</evidence>
<keyword evidence="8" id="KW-1185">Reference proteome</keyword>
<dbReference type="Proteomes" id="UP000002382">
    <property type="component" value="Chromosome"/>
</dbReference>
<dbReference type="InterPro" id="IPR013525">
    <property type="entry name" value="ABC2_TM"/>
</dbReference>
<comment type="subcellular location">
    <subcellularLocation>
        <location evidence="1">Membrane</location>
        <topology evidence="1">Multi-pass membrane protein</topology>
    </subcellularLocation>
</comment>
<keyword evidence="4 5" id="KW-0472">Membrane</keyword>
<feature type="transmembrane region" description="Helical" evidence="5">
    <location>
        <begin position="191"/>
        <end position="215"/>
    </location>
</feature>
<evidence type="ECO:0000256" key="3">
    <source>
        <dbReference type="ARBA" id="ARBA00022989"/>
    </source>
</evidence>
<reference evidence="7 8" key="2">
    <citation type="journal article" date="2011" name="J. Bacteriol.">
        <title>Genome Sequence of Kosmotoga olearia Strain TBF 19.5.1, a Thermophilic Bacterium with a Wide Growth Temperature Range, Isolated from the Troll B Oil Platform in the North Sea.</title>
        <authorList>
            <person name="Swithers K.S."/>
            <person name="Dipippo J.L."/>
            <person name="Bruce D.C."/>
            <person name="Detter C."/>
            <person name="Tapia R."/>
            <person name="Han S."/>
            <person name="Goodwin L.A."/>
            <person name="Han J."/>
            <person name="Woyke T."/>
            <person name="Pitluck S."/>
            <person name="Pennacchio L."/>
            <person name="Nolan M."/>
            <person name="Mikhailova N."/>
            <person name="Land M.L."/>
            <person name="Nesbo C.L."/>
            <person name="Gogarten J.P."/>
            <person name="Noll K.M."/>
        </authorList>
    </citation>
    <scope>NUCLEOTIDE SEQUENCE [LARGE SCALE GENOMIC DNA]</scope>
    <source>
        <strain evidence="8">ATCC BAA-1733 / DSM 21960 / TBF 19.5.1</strain>
    </source>
</reference>
<dbReference type="PANTHER" id="PTHR43027:SF2">
    <property type="entry name" value="TRANSPORT PERMEASE PROTEIN"/>
    <property type="match status" value="1"/>
</dbReference>
<dbReference type="InterPro" id="IPR047817">
    <property type="entry name" value="ABC2_TM_bact-type"/>
</dbReference>
<dbReference type="KEGG" id="kol:Kole_1342"/>
<dbReference type="STRING" id="521045.Kole_1342"/>
<feature type="transmembrane region" description="Helical" evidence="5">
    <location>
        <begin position="236"/>
        <end position="261"/>
    </location>
</feature>
<dbReference type="PANTHER" id="PTHR43027">
    <property type="entry name" value="DOXORUBICIN RESISTANCE ABC TRANSPORTER PERMEASE PROTEIN DRRC-RELATED"/>
    <property type="match status" value="1"/>
</dbReference>
<dbReference type="HOGENOM" id="CLU_039483_0_0_0"/>
<gene>
    <name evidence="7" type="ordered locus">Kole_1342</name>
</gene>
<keyword evidence="3 5" id="KW-1133">Transmembrane helix</keyword>
<reference evidence="7 8" key="1">
    <citation type="submission" date="2009-06" db="EMBL/GenBank/DDBJ databases">
        <title>Complete sequence of Thermotogales bacterium TBF 19.5.1.</title>
        <authorList>
            <consortium name="US DOE Joint Genome Institute"/>
            <person name="Lucas S."/>
            <person name="Copeland A."/>
            <person name="Lapidus A."/>
            <person name="Glavina del Rio T."/>
            <person name="Tice H."/>
            <person name="Bruce D."/>
            <person name="Goodwin L."/>
            <person name="Pitluck S."/>
            <person name="Chertkov O."/>
            <person name="Brettin T."/>
            <person name="Detter J.C."/>
            <person name="Han C."/>
            <person name="Schmutz J."/>
            <person name="Larimer F."/>
            <person name="Land M."/>
            <person name="Hauser L."/>
            <person name="Kyrpides N."/>
            <person name="Ovchinnikova G."/>
            <person name="Noll K."/>
        </authorList>
    </citation>
    <scope>NUCLEOTIDE SEQUENCE [LARGE SCALE GENOMIC DNA]</scope>
    <source>
        <strain evidence="8">ATCC BAA-1733 / DSM 21960 / TBF 19.5.1</strain>
    </source>
</reference>
<dbReference type="PROSITE" id="PS51012">
    <property type="entry name" value="ABC_TM2"/>
    <property type="match status" value="1"/>
</dbReference>
<dbReference type="RefSeq" id="WP_015868685.1">
    <property type="nucleotide sequence ID" value="NC_012785.1"/>
</dbReference>
<feature type="transmembrane region" description="Helical" evidence="5">
    <location>
        <begin position="23"/>
        <end position="42"/>
    </location>
</feature>
<feature type="transmembrane region" description="Helical" evidence="5">
    <location>
        <begin position="273"/>
        <end position="295"/>
    </location>
</feature>
<evidence type="ECO:0000256" key="5">
    <source>
        <dbReference type="SAM" id="Phobius"/>
    </source>
</evidence>
<accession>C5CDM4</accession>
<dbReference type="OrthoDB" id="9771950at2"/>
<evidence type="ECO:0000256" key="1">
    <source>
        <dbReference type="ARBA" id="ARBA00004141"/>
    </source>
</evidence>
<name>C5CDM4_KOSOT</name>
<protein>
    <submittedName>
        <fullName evidence="7">ABC-2 type transporter</fullName>
    </submittedName>
</protein>
<evidence type="ECO:0000259" key="6">
    <source>
        <dbReference type="PROSITE" id="PS51012"/>
    </source>
</evidence>
<dbReference type="AlphaFoldDB" id="C5CDM4"/>
<dbReference type="GO" id="GO:0140359">
    <property type="term" value="F:ABC-type transporter activity"/>
    <property type="evidence" value="ECO:0007669"/>
    <property type="project" value="InterPro"/>
</dbReference>
<feature type="domain" description="ABC transmembrane type-2" evidence="6">
    <location>
        <begin position="142"/>
        <end position="379"/>
    </location>
</feature>
<dbReference type="InterPro" id="IPR052902">
    <property type="entry name" value="ABC-2_transporter"/>
</dbReference>
<evidence type="ECO:0000313" key="8">
    <source>
        <dbReference type="Proteomes" id="UP000002382"/>
    </source>
</evidence>
<dbReference type="Gene3D" id="3.40.1710.10">
    <property type="entry name" value="abc type-2 transporter like domain"/>
    <property type="match status" value="1"/>
</dbReference>
<organism evidence="7 8">
    <name type="scientific">Kosmotoga olearia (strain ATCC BAA-1733 / DSM 21960 / TBF 19.5.1)</name>
    <dbReference type="NCBI Taxonomy" id="521045"/>
    <lineage>
        <taxon>Bacteria</taxon>
        <taxon>Thermotogati</taxon>
        <taxon>Thermotogota</taxon>
        <taxon>Thermotogae</taxon>
        <taxon>Kosmotogales</taxon>
        <taxon>Kosmotogaceae</taxon>
        <taxon>Kosmotoga</taxon>
    </lineage>
</organism>
<keyword evidence="2 5" id="KW-0812">Transmembrane</keyword>
<sequence length="387" mass="44087">MERRFYTLFKGLFLDEIREFQRVFWMMIFPLILYFILVSALGNMGNEGVSFKLGIVKEENLSGFGKIIDEVLKGITSEGGPFIAIEFVDRGSGLEALRKNKIDALLVVPKGINAGLARAFIVRGKVEPPNLEVYYAEGRQASEISADVLSQILEQVNLEIARQQKKDYRTFEVKENIVSSPDKKTFDYAEYLFPGIVLMMILSVSLFSAPIRLMVFRNSGVHKKLYTTPIKPLEYFAAYLLKLFVVIILSFISILFVALFVYRVEIPVFSCAFLFSFLYSILVLLSMGLMFASFIKKLSTANVVGQIANQLMMFLGGLYFPVFNIPWTMRWLVYAIPTTYLAELTRRSLGYRIAPIPDHFLIIVPAIWLVTSVVIFSLNFKKVMGYE</sequence>
<feature type="transmembrane region" description="Helical" evidence="5">
    <location>
        <begin position="307"/>
        <end position="327"/>
    </location>
</feature>
<dbReference type="eggNOG" id="COG0842">
    <property type="taxonomic scope" value="Bacteria"/>
</dbReference>
<feature type="transmembrane region" description="Helical" evidence="5">
    <location>
        <begin position="360"/>
        <end position="380"/>
    </location>
</feature>
<evidence type="ECO:0000256" key="2">
    <source>
        <dbReference type="ARBA" id="ARBA00022692"/>
    </source>
</evidence>
<evidence type="ECO:0000256" key="4">
    <source>
        <dbReference type="ARBA" id="ARBA00023136"/>
    </source>
</evidence>
<dbReference type="EMBL" id="CP001634">
    <property type="protein sequence ID" value="ACR80036.1"/>
    <property type="molecule type" value="Genomic_DNA"/>
</dbReference>
<dbReference type="Pfam" id="PF12698">
    <property type="entry name" value="ABC2_membrane_3"/>
    <property type="match status" value="1"/>
</dbReference>